<sequence length="183" mass="20875">MTEDRLQLIHQRLLHAAKQDDEALLDEVFEEADNLAEENAGEFDINHRDGLGNTALHYVVKNTSVGVLDAILSYDNTDVDPQNRIEGDTPLHLLMRADGMDRRAREYFLTELIDAGVNFQVKNNHNQKPFDVLSRVDDSNDWIETVYKESQIQRVLEDEDVVDDDDIADDSEASNSDSEDKEE</sequence>
<dbReference type="GeneID" id="18473316"/>
<dbReference type="EMBL" id="JH668224">
    <property type="protein sequence ID" value="EIM23729.1"/>
    <property type="molecule type" value="Genomic_DNA"/>
</dbReference>
<name>I4YID7_WALMC</name>
<protein>
    <submittedName>
        <fullName evidence="3">Uncharacterized protein</fullName>
    </submittedName>
</protein>
<dbReference type="OrthoDB" id="9995210at2759"/>
<dbReference type="InParanoid" id="I4YID7"/>
<feature type="region of interest" description="Disordered" evidence="2">
    <location>
        <begin position="158"/>
        <end position="183"/>
    </location>
</feature>
<dbReference type="OMA" id="HICAMYG"/>
<dbReference type="AlphaFoldDB" id="I4YID7"/>
<dbReference type="RefSeq" id="XP_006956394.1">
    <property type="nucleotide sequence ID" value="XM_006956332.1"/>
</dbReference>
<gene>
    <name evidence="3" type="ORF">WALSEDRAFT_59366</name>
</gene>
<dbReference type="SUPFAM" id="SSF48403">
    <property type="entry name" value="Ankyrin repeat"/>
    <property type="match status" value="1"/>
</dbReference>
<dbReference type="Gene3D" id="1.25.40.20">
    <property type="entry name" value="Ankyrin repeat-containing domain"/>
    <property type="match status" value="1"/>
</dbReference>
<accession>I4YID7</accession>
<evidence type="ECO:0000313" key="3">
    <source>
        <dbReference type="EMBL" id="EIM23729.1"/>
    </source>
</evidence>
<dbReference type="SMART" id="SM00248">
    <property type="entry name" value="ANK"/>
    <property type="match status" value="2"/>
</dbReference>
<organism evidence="3 4">
    <name type="scientific">Wallemia mellicola (strain ATCC MYA-4683 / CBS 633.66)</name>
    <name type="common">Wallemia sebi (CBS 633.66)</name>
    <dbReference type="NCBI Taxonomy" id="671144"/>
    <lineage>
        <taxon>Eukaryota</taxon>
        <taxon>Fungi</taxon>
        <taxon>Dikarya</taxon>
        <taxon>Basidiomycota</taxon>
        <taxon>Wallemiomycotina</taxon>
        <taxon>Wallemiomycetes</taxon>
        <taxon>Wallemiales</taxon>
        <taxon>Wallemiaceae</taxon>
        <taxon>Wallemia</taxon>
    </lineage>
</organism>
<dbReference type="FunCoup" id="I4YID7">
    <property type="interactions" value="15"/>
</dbReference>
<reference evidence="3 4" key="1">
    <citation type="journal article" date="2012" name="Fungal Genet. Biol.">
        <title>The genome of the xerotolerant mold Wallemia sebi reveals adaptations to osmotic stress and suggests cryptic sexual reproduction.</title>
        <authorList>
            <person name="Padamsee M."/>
            <person name="Kumar T.K.A."/>
            <person name="Riley R."/>
            <person name="Binder M."/>
            <person name="Boyd A."/>
            <person name="Calvo A.M."/>
            <person name="Furukawa K."/>
            <person name="Hesse C."/>
            <person name="Hohmann S."/>
            <person name="James T.Y."/>
            <person name="LaButti K."/>
            <person name="Lapidus A."/>
            <person name="Lindquist E."/>
            <person name="Lucas S."/>
            <person name="Miller K."/>
            <person name="Shantappa S."/>
            <person name="Grigoriev I.V."/>
            <person name="Hibbett D.S."/>
            <person name="McLaughlin D.J."/>
            <person name="Spatafora J.W."/>
            <person name="Aime M.C."/>
        </authorList>
    </citation>
    <scope>NUCLEOTIDE SEQUENCE [LARGE SCALE GENOMIC DNA]</scope>
    <source>
        <strain evidence="4">ATCC MYA-4683 / CBS 633.66</strain>
    </source>
</reference>
<dbReference type="Proteomes" id="UP000005242">
    <property type="component" value="Unassembled WGS sequence"/>
</dbReference>
<dbReference type="PROSITE" id="PS50088">
    <property type="entry name" value="ANK_REPEAT"/>
    <property type="match status" value="1"/>
</dbReference>
<dbReference type="STRING" id="671144.I4YID7"/>
<keyword evidence="4" id="KW-1185">Reference proteome</keyword>
<proteinExistence type="predicted"/>
<evidence type="ECO:0000256" key="2">
    <source>
        <dbReference type="SAM" id="MobiDB-lite"/>
    </source>
</evidence>
<dbReference type="KEGG" id="wse:WALSEDRAFT_59366"/>
<dbReference type="eggNOG" id="ENOG502S4CU">
    <property type="taxonomic scope" value="Eukaryota"/>
</dbReference>
<evidence type="ECO:0000313" key="4">
    <source>
        <dbReference type="Proteomes" id="UP000005242"/>
    </source>
</evidence>
<dbReference type="InterPro" id="IPR002110">
    <property type="entry name" value="Ankyrin_rpt"/>
</dbReference>
<dbReference type="InterPro" id="IPR036770">
    <property type="entry name" value="Ankyrin_rpt-contain_sf"/>
</dbReference>
<keyword evidence="1" id="KW-0040">ANK repeat</keyword>
<dbReference type="HOGENOM" id="CLU_097653_1_0_1"/>
<evidence type="ECO:0000256" key="1">
    <source>
        <dbReference type="PROSITE-ProRule" id="PRU00023"/>
    </source>
</evidence>
<feature type="repeat" description="ANK" evidence="1">
    <location>
        <begin position="86"/>
        <end position="124"/>
    </location>
</feature>